<evidence type="ECO:0000313" key="2">
    <source>
        <dbReference type="EMBL" id="GIO32498.1"/>
    </source>
</evidence>
<dbReference type="GO" id="GO:0016491">
    <property type="term" value="F:oxidoreductase activity"/>
    <property type="evidence" value="ECO:0007669"/>
    <property type="project" value="InterPro"/>
</dbReference>
<evidence type="ECO:0000313" key="3">
    <source>
        <dbReference type="Proteomes" id="UP000679779"/>
    </source>
</evidence>
<organism evidence="2 3">
    <name type="scientific">Paenibacillus albilobatus</name>
    <dbReference type="NCBI Taxonomy" id="2716884"/>
    <lineage>
        <taxon>Bacteria</taxon>
        <taxon>Bacillati</taxon>
        <taxon>Bacillota</taxon>
        <taxon>Bacilli</taxon>
        <taxon>Bacillales</taxon>
        <taxon>Paenibacillaceae</taxon>
        <taxon>Paenibacillus</taxon>
    </lineage>
</organism>
<name>A0A919XJF1_9BACL</name>
<sequence>MKVEVWSDFACPFCYIGKRRFEAALEGFEHKDEVEVVFRSFELDPNAPRVNDKDMHAILASKYGMSYERAKEMNDNMTEQAKTVGLTYRFDTMKPTNMLDAHRLTHWAGEFGKRYEMTERLFKAYFTDSELLGDRAVLARLAGEIGLDAKAAADVLESDAYQADVREDEGQASKLGISGVPFFVVNQKYGISGAQPEEVFTNALNEIWKEDHPLKMVGGSDDLACKDGSCALPADKK</sequence>
<dbReference type="PANTHER" id="PTHR13887">
    <property type="entry name" value="GLUTATHIONE S-TRANSFERASE KAPPA"/>
    <property type="match status" value="1"/>
</dbReference>
<dbReference type="CDD" id="cd03024">
    <property type="entry name" value="DsbA_FrnE"/>
    <property type="match status" value="1"/>
</dbReference>
<dbReference type="PANTHER" id="PTHR13887:SF41">
    <property type="entry name" value="THIOREDOXIN SUPERFAMILY PROTEIN"/>
    <property type="match status" value="1"/>
</dbReference>
<dbReference type="Proteomes" id="UP000679779">
    <property type="component" value="Unassembled WGS sequence"/>
</dbReference>
<gene>
    <name evidence="2" type="primary">frnE</name>
    <name evidence="2" type="ORF">J2TS6_36390</name>
</gene>
<dbReference type="EMBL" id="BORQ01000004">
    <property type="protein sequence ID" value="GIO32498.1"/>
    <property type="molecule type" value="Genomic_DNA"/>
</dbReference>
<feature type="domain" description="DSBA-like thioredoxin" evidence="1">
    <location>
        <begin position="3"/>
        <end position="204"/>
    </location>
</feature>
<evidence type="ECO:0000259" key="1">
    <source>
        <dbReference type="Pfam" id="PF01323"/>
    </source>
</evidence>
<reference evidence="2" key="1">
    <citation type="submission" date="2021-03" db="EMBL/GenBank/DDBJ databases">
        <title>Antimicrobial resistance genes in bacteria isolated from Japanese honey, and their potential for conferring macrolide and lincosamide resistance in the American foulbrood pathogen Paenibacillus larvae.</title>
        <authorList>
            <person name="Okamoto M."/>
            <person name="Kumagai M."/>
            <person name="Kanamori H."/>
            <person name="Takamatsu D."/>
        </authorList>
    </citation>
    <scope>NUCLEOTIDE SEQUENCE</scope>
    <source>
        <strain evidence="2">J2TS6</strain>
    </source>
</reference>
<proteinExistence type="predicted"/>
<keyword evidence="3" id="KW-1185">Reference proteome</keyword>
<accession>A0A919XJF1</accession>
<dbReference type="InterPro" id="IPR001853">
    <property type="entry name" value="DSBA-like_thioredoxin_dom"/>
</dbReference>
<dbReference type="Gene3D" id="3.40.30.10">
    <property type="entry name" value="Glutaredoxin"/>
    <property type="match status" value="1"/>
</dbReference>
<dbReference type="InterPro" id="IPR036249">
    <property type="entry name" value="Thioredoxin-like_sf"/>
</dbReference>
<dbReference type="Pfam" id="PF01323">
    <property type="entry name" value="DSBA"/>
    <property type="match status" value="1"/>
</dbReference>
<protein>
    <submittedName>
        <fullName evidence="2">DSBA oxidoreductase</fullName>
    </submittedName>
</protein>
<comment type="caution">
    <text evidence="2">The sequence shown here is derived from an EMBL/GenBank/DDBJ whole genome shotgun (WGS) entry which is preliminary data.</text>
</comment>
<dbReference type="RefSeq" id="WP_160039313.1">
    <property type="nucleotide sequence ID" value="NZ_BORQ01000004.1"/>
</dbReference>
<dbReference type="AlphaFoldDB" id="A0A919XJF1"/>
<dbReference type="SUPFAM" id="SSF52833">
    <property type="entry name" value="Thioredoxin-like"/>
    <property type="match status" value="1"/>
</dbReference>